<reference evidence="1" key="2">
    <citation type="journal article" date="2022" name="New Phytol.">
        <title>Evolutionary transition to the ectomycorrhizal habit in the genomes of a hyperdiverse lineage of mushroom-forming fungi.</title>
        <authorList>
            <person name="Looney B."/>
            <person name="Miyauchi S."/>
            <person name="Morin E."/>
            <person name="Drula E."/>
            <person name="Courty P.E."/>
            <person name="Kohler A."/>
            <person name="Kuo A."/>
            <person name="LaButti K."/>
            <person name="Pangilinan J."/>
            <person name="Lipzen A."/>
            <person name="Riley R."/>
            <person name="Andreopoulos W."/>
            <person name="He G."/>
            <person name="Johnson J."/>
            <person name="Nolan M."/>
            <person name="Tritt A."/>
            <person name="Barry K.W."/>
            <person name="Grigoriev I.V."/>
            <person name="Nagy L.G."/>
            <person name="Hibbett D."/>
            <person name="Henrissat B."/>
            <person name="Matheny P.B."/>
            <person name="Labbe J."/>
            <person name="Martin F.M."/>
        </authorList>
    </citation>
    <scope>NUCLEOTIDE SEQUENCE</scope>
    <source>
        <strain evidence="1">HHB10654</strain>
    </source>
</reference>
<proteinExistence type="predicted"/>
<protein>
    <submittedName>
        <fullName evidence="1">Uncharacterized protein</fullName>
    </submittedName>
</protein>
<name>A0ACB8SZU7_9AGAM</name>
<comment type="caution">
    <text evidence="1">The sequence shown here is derived from an EMBL/GenBank/DDBJ whole genome shotgun (WGS) entry which is preliminary data.</text>
</comment>
<accession>A0ACB8SZU7</accession>
<evidence type="ECO:0000313" key="2">
    <source>
        <dbReference type="Proteomes" id="UP000814140"/>
    </source>
</evidence>
<evidence type="ECO:0000313" key="1">
    <source>
        <dbReference type="EMBL" id="KAI0061717.1"/>
    </source>
</evidence>
<reference evidence="1" key="1">
    <citation type="submission" date="2021-03" db="EMBL/GenBank/DDBJ databases">
        <authorList>
            <consortium name="DOE Joint Genome Institute"/>
            <person name="Ahrendt S."/>
            <person name="Looney B.P."/>
            <person name="Miyauchi S."/>
            <person name="Morin E."/>
            <person name="Drula E."/>
            <person name="Courty P.E."/>
            <person name="Chicoki N."/>
            <person name="Fauchery L."/>
            <person name="Kohler A."/>
            <person name="Kuo A."/>
            <person name="Labutti K."/>
            <person name="Pangilinan J."/>
            <person name="Lipzen A."/>
            <person name="Riley R."/>
            <person name="Andreopoulos W."/>
            <person name="He G."/>
            <person name="Johnson J."/>
            <person name="Barry K.W."/>
            <person name="Grigoriev I.V."/>
            <person name="Nagy L."/>
            <person name="Hibbett D."/>
            <person name="Henrissat B."/>
            <person name="Matheny P.B."/>
            <person name="Labbe J."/>
            <person name="Martin F."/>
        </authorList>
    </citation>
    <scope>NUCLEOTIDE SEQUENCE</scope>
    <source>
        <strain evidence="1">HHB10654</strain>
    </source>
</reference>
<keyword evidence="2" id="KW-1185">Reference proteome</keyword>
<gene>
    <name evidence="1" type="ORF">BV25DRAFT_742912</name>
</gene>
<dbReference type="Proteomes" id="UP000814140">
    <property type="component" value="Unassembled WGS sequence"/>
</dbReference>
<organism evidence="1 2">
    <name type="scientific">Artomyces pyxidatus</name>
    <dbReference type="NCBI Taxonomy" id="48021"/>
    <lineage>
        <taxon>Eukaryota</taxon>
        <taxon>Fungi</taxon>
        <taxon>Dikarya</taxon>
        <taxon>Basidiomycota</taxon>
        <taxon>Agaricomycotina</taxon>
        <taxon>Agaricomycetes</taxon>
        <taxon>Russulales</taxon>
        <taxon>Auriscalpiaceae</taxon>
        <taxon>Artomyces</taxon>
    </lineage>
</organism>
<sequence length="261" mass="28058">MSSTTSSTPTTTTDGSTFTTYPASPSPSSGKGGGTSTSLYLFTFLATLFLLLFVSSAIILRSFVLRRRFRRRIEEAILAGVMTPNEAAHRGRRRNFGAKPKMWEAWVSPGGDAGSWASIMPVSVQPESHNPAQQSASPSVDAAPDGPAPPLHRRLLRNPFSRRPPAEPPRPPTPPRAETSPVSPAAAPDGMLVSVLIAMPDARRSHMGGGLSSAAKKGESLNSNWEYEEDELPDMVLGVARLSYREDTSSVDAGVITYWLH</sequence>
<dbReference type="EMBL" id="MU277211">
    <property type="protein sequence ID" value="KAI0061717.1"/>
    <property type="molecule type" value="Genomic_DNA"/>
</dbReference>